<sequence length="55" mass="5544">MTQLPARIAAALCLALLGAACQPIPQDGGIFGTTGGPQYAPDDPCKGVVPQLCAY</sequence>
<organism evidence="1 2">
    <name type="scientific">Palleronia marisminoris</name>
    <dbReference type="NCBI Taxonomy" id="315423"/>
    <lineage>
        <taxon>Bacteria</taxon>
        <taxon>Pseudomonadati</taxon>
        <taxon>Pseudomonadota</taxon>
        <taxon>Alphaproteobacteria</taxon>
        <taxon>Rhodobacterales</taxon>
        <taxon>Roseobacteraceae</taxon>
        <taxon>Palleronia</taxon>
    </lineage>
</organism>
<reference evidence="1 2" key="1">
    <citation type="submission" date="2017-03" db="EMBL/GenBank/DDBJ databases">
        <authorList>
            <person name="Afonso C.L."/>
            <person name="Miller P.J."/>
            <person name="Scott M.A."/>
            <person name="Spackman E."/>
            <person name="Goraichik I."/>
            <person name="Dimitrov K.M."/>
            <person name="Suarez D.L."/>
            <person name="Swayne D.E."/>
        </authorList>
    </citation>
    <scope>NUCLEOTIDE SEQUENCE [LARGE SCALE GENOMIC DNA]</scope>
    <source>
        <strain evidence="1 2">CECT 7066</strain>
    </source>
</reference>
<dbReference type="Proteomes" id="UP000193870">
    <property type="component" value="Unassembled WGS sequence"/>
</dbReference>
<dbReference type="RefSeq" id="WP_175484575.1">
    <property type="nucleotide sequence ID" value="NZ_FOPF01000002.1"/>
</dbReference>
<proteinExistence type="predicted"/>
<dbReference type="AlphaFoldDB" id="A0A1Y5RS74"/>
<keyword evidence="2" id="KW-1185">Reference proteome</keyword>
<dbReference type="EMBL" id="FWFV01000002">
    <property type="protein sequence ID" value="SLN24124.1"/>
    <property type="molecule type" value="Genomic_DNA"/>
</dbReference>
<dbReference type="STRING" id="315423.SAMN04488020_102436"/>
<name>A0A1Y5RS74_9RHOB</name>
<protein>
    <recommendedName>
        <fullName evidence="3">Lipoprotein</fullName>
    </recommendedName>
</protein>
<dbReference type="PROSITE" id="PS51257">
    <property type="entry name" value="PROKAR_LIPOPROTEIN"/>
    <property type="match status" value="1"/>
</dbReference>
<evidence type="ECO:0000313" key="1">
    <source>
        <dbReference type="EMBL" id="SLN24124.1"/>
    </source>
</evidence>
<evidence type="ECO:0000313" key="2">
    <source>
        <dbReference type="Proteomes" id="UP000193870"/>
    </source>
</evidence>
<accession>A0A1Y5RS74</accession>
<evidence type="ECO:0008006" key="3">
    <source>
        <dbReference type="Google" id="ProtNLM"/>
    </source>
</evidence>
<gene>
    <name evidence="1" type="ORF">PAM7066_00845</name>
</gene>